<dbReference type="GO" id="GO:0004672">
    <property type="term" value="F:protein kinase activity"/>
    <property type="evidence" value="ECO:0007669"/>
    <property type="project" value="InterPro"/>
</dbReference>
<accession>A0A811QN01</accession>
<dbReference type="PANTHER" id="PTHR45707:SF76">
    <property type="entry name" value="PROTEIN KINASE DOMAIN-CONTAINING PROTEIN"/>
    <property type="match status" value="1"/>
</dbReference>
<dbReference type="OrthoDB" id="689277at2759"/>
<reference evidence="2" key="1">
    <citation type="submission" date="2020-10" db="EMBL/GenBank/DDBJ databases">
        <authorList>
            <person name="Han B."/>
            <person name="Lu T."/>
            <person name="Zhao Q."/>
            <person name="Huang X."/>
            <person name="Zhao Y."/>
        </authorList>
    </citation>
    <scope>NUCLEOTIDE SEQUENCE</scope>
</reference>
<evidence type="ECO:0000259" key="1">
    <source>
        <dbReference type="PROSITE" id="PS50011"/>
    </source>
</evidence>
<keyword evidence="3" id="KW-1185">Reference proteome</keyword>
<dbReference type="InterPro" id="IPR011009">
    <property type="entry name" value="Kinase-like_dom_sf"/>
</dbReference>
<sequence>MQNRAGRIFDDPRKLTYQLVKKITNDFTDELGRDLIKSSKSKTLLKDDRMWGLLEDGEEVAVKVLHYFTPDSSDQQFQNEFENLKRLKHPNIVRLVGFCDETEDEIVEYKGEIVVAKRIHRALCLEYVPNGSLGKLLSGSVYPKFLNINVLVIHLLCVSTLKVHESWNRRLQEIPNYESLEVDCKQVKICIEIAINCMEKNRRKRPTIKDIISKLDETGTVEVVSHFQMKKNTKVGGNKEPVILSSGIVGGPYKGWLRYI</sequence>
<dbReference type="SUPFAM" id="SSF56112">
    <property type="entry name" value="Protein kinase-like (PK-like)"/>
    <property type="match status" value="1"/>
</dbReference>
<comment type="caution">
    <text evidence="2">The sequence shown here is derived from an EMBL/GenBank/DDBJ whole genome shotgun (WGS) entry which is preliminary data.</text>
</comment>
<organism evidence="2 3">
    <name type="scientific">Miscanthus lutarioriparius</name>
    <dbReference type="NCBI Taxonomy" id="422564"/>
    <lineage>
        <taxon>Eukaryota</taxon>
        <taxon>Viridiplantae</taxon>
        <taxon>Streptophyta</taxon>
        <taxon>Embryophyta</taxon>
        <taxon>Tracheophyta</taxon>
        <taxon>Spermatophyta</taxon>
        <taxon>Magnoliopsida</taxon>
        <taxon>Liliopsida</taxon>
        <taxon>Poales</taxon>
        <taxon>Poaceae</taxon>
        <taxon>PACMAD clade</taxon>
        <taxon>Panicoideae</taxon>
        <taxon>Andropogonodae</taxon>
        <taxon>Andropogoneae</taxon>
        <taxon>Saccharinae</taxon>
        <taxon>Miscanthus</taxon>
    </lineage>
</organism>
<feature type="domain" description="Protein kinase" evidence="1">
    <location>
        <begin position="17"/>
        <end position="260"/>
    </location>
</feature>
<evidence type="ECO:0000313" key="2">
    <source>
        <dbReference type="EMBL" id="CAD6257502.1"/>
    </source>
</evidence>
<protein>
    <recommendedName>
        <fullName evidence="1">Protein kinase domain-containing protein</fullName>
    </recommendedName>
</protein>
<dbReference type="GO" id="GO:0005524">
    <property type="term" value="F:ATP binding"/>
    <property type="evidence" value="ECO:0007669"/>
    <property type="project" value="InterPro"/>
</dbReference>
<dbReference type="AlphaFoldDB" id="A0A811QN01"/>
<dbReference type="EMBL" id="CAJGYO010000010">
    <property type="protein sequence ID" value="CAD6257502.1"/>
    <property type="molecule type" value="Genomic_DNA"/>
</dbReference>
<name>A0A811QN01_9POAL</name>
<dbReference type="PROSITE" id="PS50011">
    <property type="entry name" value="PROTEIN_KINASE_DOM"/>
    <property type="match status" value="1"/>
</dbReference>
<dbReference type="PANTHER" id="PTHR45707">
    <property type="entry name" value="C2 CALCIUM/LIPID-BINDING PLANT PHOSPHORIBOSYLTRANSFERASE FAMILY PROTEIN"/>
    <property type="match status" value="1"/>
</dbReference>
<dbReference type="Proteomes" id="UP000604825">
    <property type="component" value="Unassembled WGS sequence"/>
</dbReference>
<dbReference type="InterPro" id="IPR000719">
    <property type="entry name" value="Prot_kinase_dom"/>
</dbReference>
<dbReference type="Pfam" id="PF00069">
    <property type="entry name" value="Pkinase"/>
    <property type="match status" value="1"/>
</dbReference>
<evidence type="ECO:0000313" key="3">
    <source>
        <dbReference type="Proteomes" id="UP000604825"/>
    </source>
</evidence>
<proteinExistence type="predicted"/>
<gene>
    <name evidence="2" type="ORF">NCGR_LOCUS40987</name>
</gene>
<dbReference type="Gene3D" id="3.30.200.20">
    <property type="entry name" value="Phosphorylase Kinase, domain 1"/>
    <property type="match status" value="1"/>
</dbReference>